<dbReference type="RefSeq" id="WP_149687991.1">
    <property type="nucleotide sequence ID" value="NZ_SDPQ02000001.1"/>
</dbReference>
<comment type="caution">
    <text evidence="3">The sequence shown here is derived from an EMBL/GenBank/DDBJ whole genome shotgun (WGS) entry which is preliminary data.</text>
</comment>
<evidence type="ECO:0000259" key="2">
    <source>
        <dbReference type="Pfam" id="PF07498"/>
    </source>
</evidence>
<evidence type="ECO:0000313" key="3">
    <source>
        <dbReference type="EMBL" id="KAA1399879.1"/>
    </source>
</evidence>
<protein>
    <recommendedName>
        <fullName evidence="2">Rho termination factor-like N-terminal domain-containing protein</fullName>
    </recommendedName>
</protein>
<accession>A0A5M4FI25</accession>
<keyword evidence="1" id="KW-0175">Coiled coil</keyword>
<feature type="domain" description="Rho termination factor-like N-terminal" evidence="2">
    <location>
        <begin position="111"/>
        <end position="139"/>
    </location>
</feature>
<sequence length="140" mass="15458">MAAKPGKTRPTKSDKKLAAATAKVEDLTAEIVVLRDRVKTLEVEASTWKKRAEKQRSRVQKVRAKAEQAIAEANAKRKKAKARARQVIADHPSAEPLALRNAPKAPEPTWTVTQLRAAAKDQGIAGYSRMRKDQLLAELI</sequence>
<dbReference type="AlphaFoldDB" id="A0A5M4FI25"/>
<dbReference type="Proteomes" id="UP000380867">
    <property type="component" value="Unassembled WGS sequence"/>
</dbReference>
<dbReference type="EMBL" id="SDPQ02000001">
    <property type="protein sequence ID" value="KAA1399879.1"/>
    <property type="molecule type" value="Genomic_DNA"/>
</dbReference>
<gene>
    <name evidence="3" type="ORF">ESP70_003745</name>
</gene>
<keyword evidence="4" id="KW-1185">Reference proteome</keyword>
<reference evidence="3" key="1">
    <citation type="submission" date="2019-09" db="EMBL/GenBank/DDBJ databases">
        <authorList>
            <person name="Li J."/>
        </authorList>
    </citation>
    <scope>NUCLEOTIDE SEQUENCE [LARGE SCALE GENOMIC DNA]</scope>
    <source>
        <strain evidence="3">JCM 14732</strain>
    </source>
</reference>
<name>A0A5M4FI25_9ACTN</name>
<organism evidence="3 4">
    <name type="scientific">Aeromicrobium ginsengisoli</name>
    <dbReference type="NCBI Taxonomy" id="363867"/>
    <lineage>
        <taxon>Bacteria</taxon>
        <taxon>Bacillati</taxon>
        <taxon>Actinomycetota</taxon>
        <taxon>Actinomycetes</taxon>
        <taxon>Propionibacteriales</taxon>
        <taxon>Nocardioidaceae</taxon>
        <taxon>Aeromicrobium</taxon>
    </lineage>
</organism>
<dbReference type="GO" id="GO:0006353">
    <property type="term" value="P:DNA-templated transcription termination"/>
    <property type="evidence" value="ECO:0007669"/>
    <property type="project" value="InterPro"/>
</dbReference>
<dbReference type="OrthoDB" id="3747979at2"/>
<dbReference type="Pfam" id="PF07498">
    <property type="entry name" value="Rho_N"/>
    <property type="match status" value="1"/>
</dbReference>
<evidence type="ECO:0000313" key="4">
    <source>
        <dbReference type="Proteomes" id="UP000380867"/>
    </source>
</evidence>
<feature type="coiled-coil region" evidence="1">
    <location>
        <begin position="17"/>
        <end position="90"/>
    </location>
</feature>
<evidence type="ECO:0000256" key="1">
    <source>
        <dbReference type="SAM" id="Coils"/>
    </source>
</evidence>
<proteinExistence type="predicted"/>
<dbReference type="InterPro" id="IPR011112">
    <property type="entry name" value="Rho-like_N"/>
</dbReference>